<sequence length="78" mass="9229">MSTDAMWVVVDKLAKSTHFNPMKINYSREKLVELYISKIVRLHDPRFTSRFWGKLQETLGTKLNFTTTFHPQTDKQPE</sequence>
<dbReference type="PANTHER" id="PTHR35046">
    <property type="entry name" value="ZINC KNUCKLE (CCHC-TYPE) FAMILY PROTEIN"/>
    <property type="match status" value="1"/>
</dbReference>
<reference evidence="2" key="1">
    <citation type="journal article" date="2019" name="Plant Biotechnol. J.">
        <title>Genome sequencing of the Australian wild diploid species Gossypium australe highlights disease resistance and delayed gland morphogenesis.</title>
        <authorList>
            <person name="Cai Y."/>
            <person name="Cai X."/>
            <person name="Wang Q."/>
            <person name="Wang P."/>
            <person name="Zhang Y."/>
            <person name="Cai C."/>
            <person name="Xu Y."/>
            <person name="Wang K."/>
            <person name="Zhou Z."/>
            <person name="Wang C."/>
            <person name="Geng S."/>
            <person name="Li B."/>
            <person name="Dong Q."/>
            <person name="Hou Y."/>
            <person name="Wang H."/>
            <person name="Ai P."/>
            <person name="Liu Z."/>
            <person name="Yi F."/>
            <person name="Sun M."/>
            <person name="An G."/>
            <person name="Cheng J."/>
            <person name="Zhang Y."/>
            <person name="Shi Q."/>
            <person name="Xie Y."/>
            <person name="Shi X."/>
            <person name="Chang Y."/>
            <person name="Huang F."/>
            <person name="Chen Y."/>
            <person name="Hong S."/>
            <person name="Mi L."/>
            <person name="Sun Q."/>
            <person name="Zhang L."/>
            <person name="Zhou B."/>
            <person name="Peng R."/>
            <person name="Zhang X."/>
            <person name="Liu F."/>
        </authorList>
    </citation>
    <scope>NUCLEOTIDE SEQUENCE [LARGE SCALE GENOMIC DNA]</scope>
    <source>
        <strain evidence="2">cv. PA1801</strain>
    </source>
</reference>
<gene>
    <name evidence="1" type="ORF">EPI10_010882</name>
</gene>
<organism evidence="1 2">
    <name type="scientific">Gossypium australe</name>
    <dbReference type="NCBI Taxonomy" id="47621"/>
    <lineage>
        <taxon>Eukaryota</taxon>
        <taxon>Viridiplantae</taxon>
        <taxon>Streptophyta</taxon>
        <taxon>Embryophyta</taxon>
        <taxon>Tracheophyta</taxon>
        <taxon>Spermatophyta</taxon>
        <taxon>Magnoliopsida</taxon>
        <taxon>eudicotyledons</taxon>
        <taxon>Gunneridae</taxon>
        <taxon>Pentapetalae</taxon>
        <taxon>rosids</taxon>
        <taxon>malvids</taxon>
        <taxon>Malvales</taxon>
        <taxon>Malvaceae</taxon>
        <taxon>Malvoideae</taxon>
        <taxon>Gossypium</taxon>
    </lineage>
</organism>
<accession>A0A5B6W6N1</accession>
<keyword evidence="2" id="KW-1185">Reference proteome</keyword>
<dbReference type="EMBL" id="SMMG02000004">
    <property type="protein sequence ID" value="KAA3476953.1"/>
    <property type="molecule type" value="Genomic_DNA"/>
</dbReference>
<dbReference type="AlphaFoldDB" id="A0A5B6W6N1"/>
<dbReference type="SUPFAM" id="SSF53098">
    <property type="entry name" value="Ribonuclease H-like"/>
    <property type="match status" value="1"/>
</dbReference>
<dbReference type="InterPro" id="IPR012337">
    <property type="entry name" value="RNaseH-like_sf"/>
</dbReference>
<name>A0A5B6W6N1_9ROSI</name>
<dbReference type="Proteomes" id="UP000325315">
    <property type="component" value="Unassembled WGS sequence"/>
</dbReference>
<comment type="caution">
    <text evidence="1">The sequence shown here is derived from an EMBL/GenBank/DDBJ whole genome shotgun (WGS) entry which is preliminary data.</text>
</comment>
<dbReference type="PANTHER" id="PTHR35046:SF26">
    <property type="entry name" value="RNA-DIRECTED DNA POLYMERASE"/>
    <property type="match status" value="1"/>
</dbReference>
<proteinExistence type="predicted"/>
<evidence type="ECO:0000313" key="1">
    <source>
        <dbReference type="EMBL" id="KAA3476953.1"/>
    </source>
</evidence>
<evidence type="ECO:0000313" key="2">
    <source>
        <dbReference type="Proteomes" id="UP000325315"/>
    </source>
</evidence>
<protein>
    <submittedName>
        <fullName evidence="1">Transposon Ty3-I Gag-Pol polyprotein</fullName>
    </submittedName>
</protein>
<dbReference type="OrthoDB" id="1623338at2759"/>